<keyword evidence="2" id="KW-0698">rRNA processing</keyword>
<evidence type="ECO:0000256" key="4">
    <source>
        <dbReference type="ARBA" id="ARBA00022679"/>
    </source>
</evidence>
<keyword evidence="3" id="KW-0489">Methyltransferase</keyword>
<protein>
    <recommendedName>
        <fullName evidence="6">rRNA methyltransferase 2, mitochondrial</fullName>
    </recommendedName>
</protein>
<dbReference type="Pfam" id="PF01728">
    <property type="entry name" value="FtsJ"/>
    <property type="match status" value="2"/>
</dbReference>
<dbReference type="GO" id="GO:0005739">
    <property type="term" value="C:mitochondrion"/>
    <property type="evidence" value="ECO:0007669"/>
    <property type="project" value="TreeGrafter"/>
</dbReference>
<evidence type="ECO:0000313" key="9">
    <source>
        <dbReference type="Proteomes" id="UP001140091"/>
    </source>
</evidence>
<evidence type="ECO:0000313" key="8">
    <source>
        <dbReference type="EMBL" id="KAJ2928415.1"/>
    </source>
</evidence>
<organism evidence="8 9">
    <name type="scientific">Candolleomyces eurysporus</name>
    <dbReference type="NCBI Taxonomy" id="2828524"/>
    <lineage>
        <taxon>Eukaryota</taxon>
        <taxon>Fungi</taxon>
        <taxon>Dikarya</taxon>
        <taxon>Basidiomycota</taxon>
        <taxon>Agaricomycotina</taxon>
        <taxon>Agaricomycetes</taxon>
        <taxon>Agaricomycetidae</taxon>
        <taxon>Agaricales</taxon>
        <taxon>Agaricineae</taxon>
        <taxon>Psathyrellaceae</taxon>
        <taxon>Candolleomyces</taxon>
    </lineage>
</organism>
<dbReference type="GO" id="GO:0008650">
    <property type="term" value="F:rRNA (uridine-2'-O-)-methyltransferase activity"/>
    <property type="evidence" value="ECO:0007669"/>
    <property type="project" value="TreeGrafter"/>
</dbReference>
<name>A0A9W8MDX4_9AGAR</name>
<reference evidence="8" key="1">
    <citation type="submission" date="2022-06" db="EMBL/GenBank/DDBJ databases">
        <title>Genome Sequence of Candolleomyces eurysporus.</title>
        <authorList>
            <person name="Buettner E."/>
        </authorList>
    </citation>
    <scope>NUCLEOTIDE SEQUENCE</scope>
    <source>
        <strain evidence="8">VTCC 930004</strain>
    </source>
</reference>
<keyword evidence="4" id="KW-0808">Transferase</keyword>
<dbReference type="PANTHER" id="PTHR10920:SF18">
    <property type="entry name" value="RRNA METHYLTRANSFERASE 2, MITOCHONDRIAL"/>
    <property type="match status" value="1"/>
</dbReference>
<dbReference type="InterPro" id="IPR050082">
    <property type="entry name" value="RNA_methyltr_RlmE"/>
</dbReference>
<evidence type="ECO:0000256" key="3">
    <source>
        <dbReference type="ARBA" id="ARBA00022603"/>
    </source>
</evidence>
<comment type="similarity">
    <text evidence="1">Belongs to the class I-like SAM-binding methyltransferase superfamily. RNA methyltransferase RlmE family.</text>
</comment>
<evidence type="ECO:0000256" key="6">
    <source>
        <dbReference type="ARBA" id="ARBA00041184"/>
    </source>
</evidence>
<comment type="caution">
    <text evidence="8">The sequence shown here is derived from an EMBL/GenBank/DDBJ whole genome shotgun (WGS) entry which is preliminary data.</text>
</comment>
<keyword evidence="9" id="KW-1185">Reference proteome</keyword>
<sequence length="236" mass="25767">MSSLLSKHSSSRQWIARQFNDPYVKKRLADPAAYRSRSAFKLLEIDNQWDNFLSKQDVQAVVDLGAAPGGWSQVVAGKFGFPPDGNTPSRGPASVRNAGWSLAVGQQPKRRVKPTLDDSNDRIITTEKQPPTKATNFDPLNIDDIEARPAGGRGTIVAVDLLRMQPIYGVHPIVADFLAPETGKLIHGLLAAKGSPGSKVDVILSDMAANASASAYRNKHRAQKRWCHSHEILRSP</sequence>
<evidence type="ECO:0000259" key="7">
    <source>
        <dbReference type="Pfam" id="PF01728"/>
    </source>
</evidence>
<dbReference type="InterPro" id="IPR029063">
    <property type="entry name" value="SAM-dependent_MTases_sf"/>
</dbReference>
<evidence type="ECO:0000256" key="5">
    <source>
        <dbReference type="ARBA" id="ARBA00022691"/>
    </source>
</evidence>
<feature type="non-terminal residue" evidence="8">
    <location>
        <position position="1"/>
    </location>
</feature>
<feature type="domain" description="Ribosomal RNA methyltransferase FtsJ" evidence="7">
    <location>
        <begin position="152"/>
        <end position="214"/>
    </location>
</feature>
<dbReference type="Proteomes" id="UP001140091">
    <property type="component" value="Unassembled WGS sequence"/>
</dbReference>
<dbReference type="SUPFAM" id="SSF53335">
    <property type="entry name" value="S-adenosyl-L-methionine-dependent methyltransferases"/>
    <property type="match status" value="1"/>
</dbReference>
<dbReference type="Gene3D" id="3.40.50.150">
    <property type="entry name" value="Vaccinia Virus protein VP39"/>
    <property type="match status" value="1"/>
</dbReference>
<evidence type="ECO:0000256" key="2">
    <source>
        <dbReference type="ARBA" id="ARBA00022552"/>
    </source>
</evidence>
<accession>A0A9W8MDX4</accession>
<feature type="domain" description="Ribosomal RNA methyltransferase FtsJ" evidence="7">
    <location>
        <begin position="34"/>
        <end position="79"/>
    </location>
</feature>
<dbReference type="PANTHER" id="PTHR10920">
    <property type="entry name" value="RIBOSOMAL RNA METHYLTRANSFERASE"/>
    <property type="match status" value="1"/>
</dbReference>
<dbReference type="EMBL" id="JANBPK010000927">
    <property type="protein sequence ID" value="KAJ2928415.1"/>
    <property type="molecule type" value="Genomic_DNA"/>
</dbReference>
<dbReference type="OrthoDB" id="20105at2759"/>
<proteinExistence type="inferred from homology"/>
<keyword evidence="5" id="KW-0949">S-adenosyl-L-methionine</keyword>
<dbReference type="AlphaFoldDB" id="A0A9W8MDX4"/>
<evidence type="ECO:0000256" key="1">
    <source>
        <dbReference type="ARBA" id="ARBA00009258"/>
    </source>
</evidence>
<dbReference type="InterPro" id="IPR002877">
    <property type="entry name" value="RNA_MeTrfase_FtsJ_dom"/>
</dbReference>
<gene>
    <name evidence="8" type="ORF">H1R20_g8673</name>
</gene>